<protein>
    <recommendedName>
        <fullName evidence="3">Probable oxidoreductase</fullName>
    </recommendedName>
</protein>
<keyword evidence="2" id="KW-0560">Oxidoreductase</keyword>
<dbReference type="Pfam" id="PF00106">
    <property type="entry name" value="adh_short"/>
    <property type="match status" value="1"/>
</dbReference>
<gene>
    <name evidence="4" type="ORF">CJ014_02295</name>
</gene>
<dbReference type="PANTHER" id="PTHR24320:SF148">
    <property type="entry name" value="NAD(P)-BINDING ROSSMANN-FOLD SUPERFAMILY PROTEIN"/>
    <property type="match status" value="1"/>
</dbReference>
<accession>A0A2G9X1Z3</accession>
<dbReference type="PRINTS" id="PR00081">
    <property type="entry name" value="GDHRDH"/>
</dbReference>
<evidence type="ECO:0000256" key="3">
    <source>
        <dbReference type="ARBA" id="ARBA00071493"/>
    </source>
</evidence>
<evidence type="ECO:0000256" key="2">
    <source>
        <dbReference type="ARBA" id="ARBA00023002"/>
    </source>
</evidence>
<evidence type="ECO:0000313" key="4">
    <source>
        <dbReference type="EMBL" id="PIP00945.1"/>
    </source>
</evidence>
<dbReference type="EMBL" id="NQVN01000001">
    <property type="protein sequence ID" value="PIP00945.1"/>
    <property type="molecule type" value="Genomic_DNA"/>
</dbReference>
<reference evidence="4 5" key="1">
    <citation type="submission" date="2017-08" db="EMBL/GenBank/DDBJ databases">
        <title>Pleomorphomonas carboxidotrophicus sp. nov., a new mesophilic hydrogenogenic carboxidotroph.</title>
        <authorList>
            <person name="Esquivel-Elizondo S."/>
            <person name="Krajmalnik-Brown R."/>
            <person name="Maldonado J."/>
        </authorList>
    </citation>
    <scope>NUCLEOTIDE SEQUENCE [LARGE SCALE GENOMIC DNA]</scope>
    <source>
        <strain evidence="4 5">SVCO-16</strain>
    </source>
</reference>
<dbReference type="AlphaFoldDB" id="A0A2G9X1Z3"/>
<dbReference type="InterPro" id="IPR002347">
    <property type="entry name" value="SDR_fam"/>
</dbReference>
<name>A0A2G9X1Z3_9HYPH</name>
<dbReference type="GO" id="GO:0016491">
    <property type="term" value="F:oxidoreductase activity"/>
    <property type="evidence" value="ECO:0007669"/>
    <property type="project" value="UniProtKB-KW"/>
</dbReference>
<comment type="similarity">
    <text evidence="1">Belongs to the short-chain dehydrogenases/reductases (SDR) family.</text>
</comment>
<proteinExistence type="inferred from homology"/>
<dbReference type="InterPro" id="IPR036291">
    <property type="entry name" value="NAD(P)-bd_dom_sf"/>
</dbReference>
<dbReference type="OrthoDB" id="109589at2"/>
<keyword evidence="5" id="KW-1185">Reference proteome</keyword>
<comment type="caution">
    <text evidence="4">The sequence shown here is derived from an EMBL/GenBank/DDBJ whole genome shotgun (WGS) entry which is preliminary data.</text>
</comment>
<dbReference type="SUPFAM" id="SSF51735">
    <property type="entry name" value="NAD(P)-binding Rossmann-fold domains"/>
    <property type="match status" value="1"/>
</dbReference>
<evidence type="ECO:0000256" key="1">
    <source>
        <dbReference type="ARBA" id="ARBA00006484"/>
    </source>
</evidence>
<dbReference type="PANTHER" id="PTHR24320">
    <property type="entry name" value="RETINOL DEHYDROGENASE"/>
    <property type="match status" value="1"/>
</dbReference>
<dbReference type="FunFam" id="3.40.50.720:FF:000594">
    <property type="entry name" value="Short-chain oxidoreductase"/>
    <property type="match status" value="1"/>
</dbReference>
<dbReference type="Proteomes" id="UP000231070">
    <property type="component" value="Unassembled WGS sequence"/>
</dbReference>
<dbReference type="RefSeq" id="WP_100078884.1">
    <property type="nucleotide sequence ID" value="NZ_NQVN01000001.1"/>
</dbReference>
<organism evidence="4 5">
    <name type="scientific">Pleomorphomonas carboxyditropha</name>
    <dbReference type="NCBI Taxonomy" id="2023338"/>
    <lineage>
        <taxon>Bacteria</taxon>
        <taxon>Pseudomonadati</taxon>
        <taxon>Pseudomonadota</taxon>
        <taxon>Alphaproteobacteria</taxon>
        <taxon>Hyphomicrobiales</taxon>
        <taxon>Pleomorphomonadaceae</taxon>
        <taxon>Pleomorphomonas</taxon>
    </lineage>
</organism>
<sequence length="330" mass="34982">MQISQHPVGSGFNAASTTGDVLDGIDLSGRTAVVTGGYSGLGLETVRSLAAAGARVVVPARDVERARRAMAAVDAEVWPMDLLSPASIDAFAERFLARASSLDLLVNNAGIMALPALTLDERGYEYQFATNHLGHFQLTLGLLPALRRAGDARVVSLTSLGHRYSPVHFEDVNFAHRQYGPWLAYGQSKTANILFTVGLDARERSGGVSAFAVHPGSIAGTGLEKHIPTQMLIDAGVLDSQGRPIVDPSRNLKTVAQGAATTVWCATSPRLAGLGGVYCENCDIAPISTFQPGSTTMEDAMRISGVMPYAVDAASADRLWALSEEMIEER</sequence>
<evidence type="ECO:0000313" key="5">
    <source>
        <dbReference type="Proteomes" id="UP000231070"/>
    </source>
</evidence>
<dbReference type="Gene3D" id="3.40.50.720">
    <property type="entry name" value="NAD(P)-binding Rossmann-like Domain"/>
    <property type="match status" value="1"/>
</dbReference>